<evidence type="ECO:0000256" key="3">
    <source>
        <dbReference type="ARBA" id="ARBA00023163"/>
    </source>
</evidence>
<feature type="domain" description="HTH lacI-type" evidence="4">
    <location>
        <begin position="3"/>
        <end position="48"/>
    </location>
</feature>
<dbReference type="Proteomes" id="UP000198528">
    <property type="component" value="Unassembled WGS sequence"/>
</dbReference>
<dbReference type="PROSITE" id="PS50932">
    <property type="entry name" value="HTH_LACI_2"/>
    <property type="match status" value="1"/>
</dbReference>
<dbReference type="CDD" id="cd01392">
    <property type="entry name" value="HTH_LacI"/>
    <property type="match status" value="1"/>
</dbReference>
<name>A0A1G6IEV5_9ACTN</name>
<dbReference type="SUPFAM" id="SSF53822">
    <property type="entry name" value="Periplasmic binding protein-like I"/>
    <property type="match status" value="1"/>
</dbReference>
<dbReference type="InterPro" id="IPR028082">
    <property type="entry name" value="Peripla_BP_I"/>
</dbReference>
<organism evidence="5 6">
    <name type="scientific">Parafannyhessea umbonata</name>
    <dbReference type="NCBI Taxonomy" id="604330"/>
    <lineage>
        <taxon>Bacteria</taxon>
        <taxon>Bacillati</taxon>
        <taxon>Actinomycetota</taxon>
        <taxon>Coriobacteriia</taxon>
        <taxon>Coriobacteriales</taxon>
        <taxon>Atopobiaceae</taxon>
        <taxon>Parafannyhessea</taxon>
    </lineage>
</organism>
<dbReference type="Gene3D" id="1.10.260.40">
    <property type="entry name" value="lambda repressor-like DNA-binding domains"/>
    <property type="match status" value="1"/>
</dbReference>
<dbReference type="InterPro" id="IPR010982">
    <property type="entry name" value="Lambda_DNA-bd_dom_sf"/>
</dbReference>
<dbReference type="PANTHER" id="PTHR30146">
    <property type="entry name" value="LACI-RELATED TRANSCRIPTIONAL REPRESSOR"/>
    <property type="match status" value="1"/>
</dbReference>
<evidence type="ECO:0000256" key="1">
    <source>
        <dbReference type="ARBA" id="ARBA00023015"/>
    </source>
</evidence>
<dbReference type="PANTHER" id="PTHR30146:SF109">
    <property type="entry name" value="HTH-TYPE TRANSCRIPTIONAL REGULATOR GALS"/>
    <property type="match status" value="1"/>
</dbReference>
<dbReference type="Pfam" id="PF13377">
    <property type="entry name" value="Peripla_BP_3"/>
    <property type="match status" value="1"/>
</dbReference>
<dbReference type="RefSeq" id="WP_090844962.1">
    <property type="nucleotide sequence ID" value="NZ_FMZL01000002.1"/>
</dbReference>
<dbReference type="AlphaFoldDB" id="A0A1G6IEV5"/>
<keyword evidence="6" id="KW-1185">Reference proteome</keyword>
<dbReference type="GO" id="GO:0003700">
    <property type="term" value="F:DNA-binding transcription factor activity"/>
    <property type="evidence" value="ECO:0007669"/>
    <property type="project" value="TreeGrafter"/>
</dbReference>
<gene>
    <name evidence="5" type="ORF">SAMN04487824_102145</name>
</gene>
<dbReference type="InterPro" id="IPR000843">
    <property type="entry name" value="HTH_LacI"/>
</dbReference>
<evidence type="ECO:0000256" key="2">
    <source>
        <dbReference type="ARBA" id="ARBA00023125"/>
    </source>
</evidence>
<dbReference type="GO" id="GO:0000976">
    <property type="term" value="F:transcription cis-regulatory region binding"/>
    <property type="evidence" value="ECO:0007669"/>
    <property type="project" value="TreeGrafter"/>
</dbReference>
<dbReference type="STRING" id="604330.SAMN04489857_0318"/>
<evidence type="ECO:0000313" key="6">
    <source>
        <dbReference type="Proteomes" id="UP000198528"/>
    </source>
</evidence>
<dbReference type="SUPFAM" id="SSF47413">
    <property type="entry name" value="lambda repressor-like DNA-binding domains"/>
    <property type="match status" value="1"/>
</dbReference>
<proteinExistence type="predicted"/>
<dbReference type="Pfam" id="PF00356">
    <property type="entry name" value="LacI"/>
    <property type="match status" value="1"/>
</dbReference>
<protein>
    <submittedName>
        <fullName evidence="5">Transcriptional regulator, LacI family</fullName>
    </submittedName>
</protein>
<keyword evidence="3" id="KW-0804">Transcription</keyword>
<accession>A0A1G6IEV5</accession>
<keyword evidence="2" id="KW-0238">DNA-binding</keyword>
<evidence type="ECO:0000313" key="5">
    <source>
        <dbReference type="EMBL" id="SDC05011.1"/>
    </source>
</evidence>
<sequence length="332" mass="36791">MKVSIRTISKVTGFSPATVSNALNHKPGVSPKTAAQIVRVAAEMGYQPQNRIERINFVVARKTGSILDEGEFHPAVMDGIERATRREGMPTRYVTVDLETPTAQDQIEELCRDKSSGLILLGTELKEEDYRPFYDCEAPLVIVDGFCFHKPIESIVISNESSSYTAVHYLISMGHTKIGYITAGDIIQNFPLRRRGCEHALTEAGLSLDEKYVMHVGTKLSTAYSDAKEWLSHDPDLPTAFFADNDILASGAMRAFLERGIRVPEEVSFIGFDDLPLARLTLPSLTTIHIHKHDIGSMAVQKLLGQVRNPQGYTCVTHISSDFVIRDSVARV</sequence>
<dbReference type="SMART" id="SM00354">
    <property type="entry name" value="HTH_LACI"/>
    <property type="match status" value="1"/>
</dbReference>
<keyword evidence="1" id="KW-0805">Transcription regulation</keyword>
<evidence type="ECO:0000259" key="4">
    <source>
        <dbReference type="PROSITE" id="PS50932"/>
    </source>
</evidence>
<dbReference type="EMBL" id="FMZL01000002">
    <property type="protein sequence ID" value="SDC05011.1"/>
    <property type="molecule type" value="Genomic_DNA"/>
</dbReference>
<dbReference type="InterPro" id="IPR046335">
    <property type="entry name" value="LacI/GalR-like_sensor"/>
</dbReference>
<dbReference type="Gene3D" id="3.40.50.2300">
    <property type="match status" value="2"/>
</dbReference>
<reference evidence="6" key="1">
    <citation type="submission" date="2016-10" db="EMBL/GenBank/DDBJ databases">
        <authorList>
            <person name="Varghese N."/>
            <person name="Submissions S."/>
        </authorList>
    </citation>
    <scope>NUCLEOTIDE SEQUENCE [LARGE SCALE GENOMIC DNA]</scope>
    <source>
        <strain evidence="6">DSM 22619</strain>
    </source>
</reference>